<gene>
    <name evidence="8" type="ORF">NTE_03199</name>
</gene>
<dbReference type="OrthoDB" id="210698at2157"/>
<protein>
    <submittedName>
        <fullName evidence="8">Transposase, IS605 OrfB family, central region</fullName>
    </submittedName>
</protein>
<evidence type="ECO:0000256" key="2">
    <source>
        <dbReference type="ARBA" id="ARBA00011044"/>
    </source>
</evidence>
<dbReference type="KEGG" id="nev:NTE_03199"/>
<proteinExistence type="inferred from homology"/>
<dbReference type="Pfam" id="PF07282">
    <property type="entry name" value="Cas12f1-like_TNB"/>
    <property type="match status" value="1"/>
</dbReference>
<evidence type="ECO:0000313" key="8">
    <source>
        <dbReference type="EMBL" id="AIF85228.1"/>
    </source>
</evidence>
<dbReference type="InterPro" id="IPR010095">
    <property type="entry name" value="Cas12f1-like_TNB"/>
</dbReference>
<dbReference type="NCBIfam" id="TIGR01766">
    <property type="entry name" value="IS200/IS605 family accessory protein TnpB-like domain"/>
    <property type="match status" value="1"/>
</dbReference>
<organism evidence="8 9">
    <name type="scientific">Candidatus Nitrososphaera evergladensis SR1</name>
    <dbReference type="NCBI Taxonomy" id="1459636"/>
    <lineage>
        <taxon>Archaea</taxon>
        <taxon>Nitrososphaerota</taxon>
        <taxon>Nitrososphaeria</taxon>
        <taxon>Nitrososphaerales</taxon>
        <taxon>Nitrososphaeraceae</taxon>
        <taxon>Nitrososphaera</taxon>
    </lineage>
</organism>
<dbReference type="GO" id="GO:0032196">
    <property type="term" value="P:transposition"/>
    <property type="evidence" value="ECO:0007669"/>
    <property type="project" value="UniProtKB-KW"/>
</dbReference>
<feature type="domain" description="Cas12f1-like TNB" evidence="7">
    <location>
        <begin position="186"/>
        <end position="250"/>
    </location>
</feature>
<keyword evidence="9" id="KW-1185">Reference proteome</keyword>
<dbReference type="eggNOG" id="arCOG00679">
    <property type="taxonomic scope" value="Archaea"/>
</dbReference>
<accession>A0A075MVP4</accession>
<sequence length="289" mass="32831">MKVEKNPNTVSEYWARIPVKTVRGGVWVGIKPYEPLPMNAKICESRLYKQGSNWFLYLVVEQDVPEKSEYQNVIGIDMGIKHIATSVELASGKTIFYGKQLNRVRGHYFWLRKNLGKAKAIDTIKKIGERESRTTNDMLHKISREIVDQAIATDAAIVIGNLKHLRRNRIQQRRKRGARLLNSFPYSRLTQYIKYKAALEGIKVIEVSKAWTSQTCTECRNKGVRLTQGLFKCEHCHTEENADRNAAFNIAKRGLGYMSKLGVSVNMPRTSAMHSLSAMMSGEAIALAR</sequence>
<evidence type="ECO:0000256" key="4">
    <source>
        <dbReference type="ARBA" id="ARBA00023125"/>
    </source>
</evidence>
<dbReference type="Pfam" id="PF01385">
    <property type="entry name" value="OrfB_IS605"/>
    <property type="match status" value="1"/>
</dbReference>
<keyword evidence="5" id="KW-0233">DNA recombination</keyword>
<dbReference type="GO" id="GO:0006310">
    <property type="term" value="P:DNA recombination"/>
    <property type="evidence" value="ECO:0007669"/>
    <property type="project" value="UniProtKB-KW"/>
</dbReference>
<dbReference type="AlphaFoldDB" id="A0A075MVP4"/>
<evidence type="ECO:0000259" key="6">
    <source>
        <dbReference type="Pfam" id="PF01385"/>
    </source>
</evidence>
<dbReference type="PANTHER" id="PTHR30405:SF21">
    <property type="entry name" value="TRANSPOSASE-RELATED"/>
    <property type="match status" value="1"/>
</dbReference>
<keyword evidence="4" id="KW-0238">DNA-binding</keyword>
<reference evidence="8 9" key="1">
    <citation type="journal article" date="2014" name="PLoS ONE">
        <title>Genome Sequence of Candidatus Nitrososphaera evergladensis from Group I.1b Enriched from Everglades Soil Reveals Novel Genomic Features of the Ammonia-Oxidizing Archaea.</title>
        <authorList>
            <person name="Zhalnina K.V."/>
            <person name="Dias R."/>
            <person name="Leonard M.T."/>
            <person name="Dorr de Quadros P."/>
            <person name="Camargo F.A."/>
            <person name="Drew J.C."/>
            <person name="Farmerie W.G."/>
            <person name="Daroub S.H."/>
            <person name="Triplett E.W."/>
        </authorList>
    </citation>
    <scope>NUCLEOTIDE SEQUENCE [LARGE SCALE GENOMIC DNA]</scope>
    <source>
        <strain evidence="8 9">SR1</strain>
    </source>
</reference>
<dbReference type="GO" id="GO:0003677">
    <property type="term" value="F:DNA binding"/>
    <property type="evidence" value="ECO:0007669"/>
    <property type="project" value="UniProtKB-KW"/>
</dbReference>
<evidence type="ECO:0000256" key="1">
    <source>
        <dbReference type="ARBA" id="ARBA00008761"/>
    </source>
</evidence>
<keyword evidence="3" id="KW-0815">Transposition</keyword>
<comment type="similarity">
    <text evidence="2">In the N-terminal section; belongs to the transposase 2 family.</text>
</comment>
<dbReference type="HOGENOM" id="CLU_060889_0_0_2"/>
<evidence type="ECO:0000256" key="5">
    <source>
        <dbReference type="ARBA" id="ARBA00023172"/>
    </source>
</evidence>
<dbReference type="InterPro" id="IPR001959">
    <property type="entry name" value="Transposase"/>
</dbReference>
<comment type="similarity">
    <text evidence="1">In the C-terminal section; belongs to the transposase 35 family.</text>
</comment>
<dbReference type="InterPro" id="IPR051399">
    <property type="entry name" value="RNA-guided_DNA_endo/Transpos"/>
</dbReference>
<feature type="domain" description="Probable transposase IS891/IS1136/IS1341" evidence="6">
    <location>
        <begin position="59"/>
        <end position="153"/>
    </location>
</feature>
<evidence type="ECO:0000256" key="3">
    <source>
        <dbReference type="ARBA" id="ARBA00022578"/>
    </source>
</evidence>
<dbReference type="STRING" id="1459636.NTE_03199"/>
<name>A0A075MVP4_9ARCH</name>
<dbReference type="Proteomes" id="UP000028194">
    <property type="component" value="Chromosome"/>
</dbReference>
<dbReference type="NCBIfam" id="NF040570">
    <property type="entry name" value="guided_TnpB"/>
    <property type="match status" value="1"/>
</dbReference>
<dbReference type="EMBL" id="CP007174">
    <property type="protein sequence ID" value="AIF85228.1"/>
    <property type="molecule type" value="Genomic_DNA"/>
</dbReference>
<dbReference type="PANTHER" id="PTHR30405">
    <property type="entry name" value="TRANSPOSASE"/>
    <property type="match status" value="1"/>
</dbReference>
<evidence type="ECO:0000313" key="9">
    <source>
        <dbReference type="Proteomes" id="UP000028194"/>
    </source>
</evidence>
<evidence type="ECO:0000259" key="7">
    <source>
        <dbReference type="Pfam" id="PF07282"/>
    </source>
</evidence>